<dbReference type="GO" id="GO:0009424">
    <property type="term" value="C:bacterial-type flagellum hook"/>
    <property type="evidence" value="ECO:0007669"/>
    <property type="project" value="UniProtKB-UniRule"/>
</dbReference>
<reference evidence="8 9" key="1">
    <citation type="submission" date="2020-08" db="EMBL/GenBank/DDBJ databases">
        <title>Genomic Encyclopedia of Type Strains, Phase III (KMG-III): the genomes of soil and plant-associated and newly described type strains.</title>
        <authorList>
            <person name="Whitman W."/>
        </authorList>
    </citation>
    <scope>NUCLEOTIDE SEQUENCE [LARGE SCALE GENOMIC DNA]</scope>
    <source>
        <strain evidence="8 9">CECT 8654</strain>
    </source>
</reference>
<dbReference type="GO" id="GO:0005576">
    <property type="term" value="C:extracellular region"/>
    <property type="evidence" value="ECO:0007669"/>
    <property type="project" value="UniProtKB-SubCell"/>
</dbReference>
<dbReference type="PANTHER" id="PTHR30288">
    <property type="entry name" value="FLAGELLAR CAP/ASSEMBLY PROTEIN FLID"/>
    <property type="match status" value="1"/>
</dbReference>
<keyword evidence="5" id="KW-0964">Secreted</keyword>
<keyword evidence="9" id="KW-1185">Reference proteome</keyword>
<dbReference type="PANTHER" id="PTHR30288:SF0">
    <property type="entry name" value="FLAGELLAR HOOK-ASSOCIATED PROTEIN 2"/>
    <property type="match status" value="1"/>
</dbReference>
<name>A0A7W4W2R5_9GAMM</name>
<sequence>MAQIISSGIGSGLDVSGLVSQLVQAERAPVENRLNTKEIKAQSRLSAYGTLKSSLSSFQSALTALQNSELYQGRTSTVSNKDLFTVSAGDTASVGNYTIQAENLASRHKLASTAFADDDTSVGTGTLTFTISGESFDLEISSGSDSLSAIRDAVNDASDNVGVKASIIRDENGSHLIFTADETGADNAITISATTTGTDTGDLTQLNFDPNAIPANNPMTEQQEALDATLIIDGFTAKSATNTFDNVIDDVSINLKDSEAGQKESLDIALDKSAVKKAINQFVQAYNTLRDNINTLKAYDPDTGAAGLLQGDSATNRLSSQLRQAISDTVSGADADLDTLAEIGITTNFENGTLKVDKDMLDSLVDERFDDFVSLFAGDNGLASRLDGLADQYTKFEGTLDTLSNGLQGEIDRITDQRESLARRLASVEARYLQQFNALDTLLGELNQTSSFLTSQLDNLPGFTKKD</sequence>
<dbReference type="InterPro" id="IPR010810">
    <property type="entry name" value="Flagellin_hook_IN_motif"/>
</dbReference>
<feature type="domain" description="Flagellar hook-associated protein 2 N-terminal" evidence="6">
    <location>
        <begin position="11"/>
        <end position="108"/>
    </location>
</feature>
<comment type="subcellular location">
    <subcellularLocation>
        <location evidence="5">Secreted</location>
    </subcellularLocation>
    <subcellularLocation>
        <location evidence="5">Bacterial flagellum</location>
    </subcellularLocation>
</comment>
<dbReference type="Pfam" id="PF07195">
    <property type="entry name" value="FliD_C"/>
    <property type="match status" value="1"/>
</dbReference>
<evidence type="ECO:0000259" key="6">
    <source>
        <dbReference type="Pfam" id="PF02465"/>
    </source>
</evidence>
<dbReference type="Pfam" id="PF07196">
    <property type="entry name" value="Flagellin_IN"/>
    <property type="match status" value="1"/>
</dbReference>
<dbReference type="RefSeq" id="WP_183409072.1">
    <property type="nucleotide sequence ID" value="NZ_JACHWY010000001.1"/>
</dbReference>
<proteinExistence type="inferred from homology"/>
<keyword evidence="4 5" id="KW-0975">Bacterial flagellum</keyword>
<evidence type="ECO:0000313" key="8">
    <source>
        <dbReference type="EMBL" id="MBB3046373.1"/>
    </source>
</evidence>
<evidence type="ECO:0000313" key="9">
    <source>
        <dbReference type="Proteomes" id="UP000537130"/>
    </source>
</evidence>
<comment type="similarity">
    <text evidence="1 5">Belongs to the FliD family.</text>
</comment>
<dbReference type="GO" id="GO:0071973">
    <property type="term" value="P:bacterial-type flagellum-dependent cell motility"/>
    <property type="evidence" value="ECO:0007669"/>
    <property type="project" value="TreeGrafter"/>
</dbReference>
<evidence type="ECO:0000256" key="3">
    <source>
        <dbReference type="ARBA" id="ARBA00023054"/>
    </source>
</evidence>
<comment type="function">
    <text evidence="5">Required for morphogenesis and for the elongation of the flagellar filament by facilitating polymerization of the flagellin monomers at the tip of growing filament. Forms a capping structure, which prevents flagellin subunits (transported through the central channel of the flagellum) from leaking out without polymerization at the distal end.</text>
</comment>
<accession>A0A7W4W2R5</accession>
<dbReference type="GO" id="GO:0007155">
    <property type="term" value="P:cell adhesion"/>
    <property type="evidence" value="ECO:0007669"/>
    <property type="project" value="InterPro"/>
</dbReference>
<comment type="subunit">
    <text evidence="2 5">Homopentamer.</text>
</comment>
<keyword evidence="8" id="KW-0969">Cilium</keyword>
<dbReference type="Pfam" id="PF02465">
    <property type="entry name" value="FliD_N"/>
    <property type="match status" value="1"/>
</dbReference>
<protein>
    <recommendedName>
        <fullName evidence="5">Flagellar hook-associated protein 2</fullName>
        <shortName evidence="5">HAP2</shortName>
    </recommendedName>
    <alternativeName>
        <fullName evidence="5">Flagellar cap protein</fullName>
    </alternativeName>
</protein>
<evidence type="ECO:0000256" key="5">
    <source>
        <dbReference type="RuleBase" id="RU362066"/>
    </source>
</evidence>
<comment type="caution">
    <text evidence="8">The sequence shown here is derived from an EMBL/GenBank/DDBJ whole genome shotgun (WGS) entry which is preliminary data.</text>
</comment>
<evidence type="ECO:0000256" key="1">
    <source>
        <dbReference type="ARBA" id="ARBA00009764"/>
    </source>
</evidence>
<dbReference type="AlphaFoldDB" id="A0A7W4W2R5"/>
<dbReference type="InterPro" id="IPR040026">
    <property type="entry name" value="FliD"/>
</dbReference>
<dbReference type="EMBL" id="JACHWY010000001">
    <property type="protein sequence ID" value="MBB3046373.1"/>
    <property type="molecule type" value="Genomic_DNA"/>
</dbReference>
<keyword evidence="3" id="KW-0175">Coiled coil</keyword>
<keyword evidence="8" id="KW-0282">Flagellum</keyword>
<dbReference type="InterPro" id="IPR010809">
    <property type="entry name" value="FliD_C"/>
</dbReference>
<keyword evidence="8" id="KW-0966">Cell projection</keyword>
<evidence type="ECO:0000256" key="2">
    <source>
        <dbReference type="ARBA" id="ARBA00011255"/>
    </source>
</evidence>
<dbReference type="GO" id="GO:0009421">
    <property type="term" value="C:bacterial-type flagellum filament cap"/>
    <property type="evidence" value="ECO:0007669"/>
    <property type="project" value="InterPro"/>
</dbReference>
<evidence type="ECO:0000256" key="4">
    <source>
        <dbReference type="ARBA" id="ARBA00023143"/>
    </source>
</evidence>
<organism evidence="8 9">
    <name type="scientific">Litorivivens lipolytica</name>
    <dbReference type="NCBI Taxonomy" id="1524264"/>
    <lineage>
        <taxon>Bacteria</taxon>
        <taxon>Pseudomonadati</taxon>
        <taxon>Pseudomonadota</taxon>
        <taxon>Gammaproteobacteria</taxon>
        <taxon>Litorivivens</taxon>
    </lineage>
</organism>
<gene>
    <name evidence="8" type="ORF">FHR99_000609</name>
</gene>
<dbReference type="Proteomes" id="UP000537130">
    <property type="component" value="Unassembled WGS sequence"/>
</dbReference>
<evidence type="ECO:0000259" key="7">
    <source>
        <dbReference type="Pfam" id="PF07195"/>
    </source>
</evidence>
<dbReference type="InterPro" id="IPR003481">
    <property type="entry name" value="FliD_N"/>
</dbReference>
<feature type="domain" description="Flagellar hook-associated protein 2 C-terminal" evidence="7">
    <location>
        <begin position="225"/>
        <end position="448"/>
    </location>
</feature>